<evidence type="ECO:0000313" key="2">
    <source>
        <dbReference type="EMBL" id="ARV76892.1"/>
    </source>
</evidence>
<gene>
    <name evidence="2" type="ORF">PHABIO_261</name>
</gene>
<feature type="region of interest" description="Disordered" evidence="1">
    <location>
        <begin position="532"/>
        <end position="613"/>
    </location>
</feature>
<evidence type="ECO:0000256" key="1">
    <source>
        <dbReference type="SAM" id="MobiDB-lite"/>
    </source>
</evidence>
<protein>
    <submittedName>
        <fullName evidence="2">Uncharacterized protein</fullName>
    </submittedName>
</protein>
<evidence type="ECO:0000313" key="3">
    <source>
        <dbReference type="Proteomes" id="UP000225448"/>
    </source>
</evidence>
<dbReference type="EMBL" id="MF042360">
    <property type="protein sequence ID" value="ARV76892.1"/>
    <property type="molecule type" value="Genomic_DNA"/>
</dbReference>
<keyword evidence="3" id="KW-1185">Reference proteome</keyword>
<accession>A0A1Y0STT3</accession>
<reference evidence="2 3" key="1">
    <citation type="submission" date="2017-05" db="EMBL/GenBank/DDBJ databases">
        <authorList>
            <person name="Song R."/>
            <person name="Chenine A.L."/>
            <person name="Ruprecht R.M."/>
        </authorList>
    </citation>
    <scope>NUCLEOTIDE SEQUENCE [LARGE SCALE GENOMIC DNA]</scope>
</reference>
<dbReference type="Proteomes" id="UP000225448">
    <property type="component" value="Segment"/>
</dbReference>
<name>A0A1Y0STT3_9CAUD</name>
<organism evidence="2 3">
    <name type="scientific">Pseudomonas phage Phabio</name>
    <dbReference type="NCBI Taxonomy" id="2006668"/>
    <lineage>
        <taxon>Viruses</taxon>
        <taxon>Duplodnaviria</taxon>
        <taxon>Heunggongvirae</taxon>
        <taxon>Uroviricota</taxon>
        <taxon>Caudoviricetes</taxon>
        <taxon>Chimalliviridae</taxon>
        <taxon>Phabiovirus</taxon>
        <taxon>Phabiovirus phabio</taxon>
    </lineage>
</organism>
<sequence>MSIAETINAVRDAAQMLTRDGKVLTFASNEYPLAQFANSYNVDEAPQDVELTDELAVSVENHLEEVNAETLPIEQDTRAALIENVHLGLSKTLFTTNNVIIPAIKDMHSFFANLQARTSQPEYRVEPFIYAAIHDSPVLVNHVNTSYSSVRPLQAYTTYRLPPVSADQIIEDISVNNPHLEQEEVTEWALQLGAERLERVWESLFGSDGEVNINALPYMSLQAQPFNVDDIALAYFLCGNYMHNPVNVPGVDVGTWTTKMELMHECFGFYLGRAYMLRADQRERGELILRNEATNPIDTRRAVVIVNNDVSGPWLIAGGDIQAVLGAAVDNPGITMLEQIERGREQYIKRWLTIYPLIKQAAIDYADRQTRNDVITTFLTMARDGALKDYPIDQIDLRMQAALRKLGRDDLKNAYKTFATLIVDVYFPDSNYKLFLEAIDEYGQDFPGATLRELSTQAIITLTAIFLAKQITVGSYTAIIDPNAVPDTGVLDETGVDIDEGILAVKIDEEEAPEAPELVVDDVEVVDNINEVEETEFGGEVEQTETEDTSDFTDETETTETEEVEDDPYAELESGDETETSDVEETSDTLEDTEENAAETDLENAEEEETPLV</sequence>
<proteinExistence type="predicted"/>